<dbReference type="EMBL" id="VORU01000029">
    <property type="protein sequence ID" value="TXD67792.1"/>
    <property type="molecule type" value="Genomic_DNA"/>
</dbReference>
<comment type="caution">
    <text evidence="2">The sequence shown here is derived from an EMBL/GenBank/DDBJ whole genome shotgun (WGS) entry which is preliminary data.</text>
</comment>
<reference evidence="2 3" key="1">
    <citation type="submission" date="2019-08" db="EMBL/GenBank/DDBJ databases">
        <title>Genome of Aequorivita lipolytica Y10-2 (type strain).</title>
        <authorList>
            <person name="Bowman J.P."/>
        </authorList>
    </citation>
    <scope>NUCLEOTIDE SEQUENCE [LARGE SCALE GENOMIC DNA]</scope>
    <source>
        <strain evidence="2 3">Y10-2</strain>
    </source>
</reference>
<evidence type="ECO:0000256" key="1">
    <source>
        <dbReference type="SAM" id="SignalP"/>
    </source>
</evidence>
<gene>
    <name evidence="2" type="ORF">ESV24_15100</name>
</gene>
<accession>A0A5C6YKN8</accession>
<evidence type="ECO:0000313" key="3">
    <source>
        <dbReference type="Proteomes" id="UP000321945"/>
    </source>
</evidence>
<dbReference type="RefSeq" id="WP_146743197.1">
    <property type="nucleotide sequence ID" value="NZ_CBCRZQ010000028.1"/>
</dbReference>
<dbReference type="OrthoDB" id="666576at2"/>
<feature type="signal peptide" evidence="1">
    <location>
        <begin position="1"/>
        <end position="22"/>
    </location>
</feature>
<keyword evidence="1" id="KW-0732">Signal</keyword>
<dbReference type="Proteomes" id="UP000321945">
    <property type="component" value="Unassembled WGS sequence"/>
</dbReference>
<protein>
    <recommendedName>
        <fullName evidence="4">Ada DNA repair metal-binding domain-containing protein</fullName>
    </recommendedName>
</protein>
<organism evidence="2 3">
    <name type="scientific">Aequorivita lipolytica</name>
    <dbReference type="NCBI Taxonomy" id="153267"/>
    <lineage>
        <taxon>Bacteria</taxon>
        <taxon>Pseudomonadati</taxon>
        <taxon>Bacteroidota</taxon>
        <taxon>Flavobacteriia</taxon>
        <taxon>Flavobacteriales</taxon>
        <taxon>Flavobacteriaceae</taxon>
        <taxon>Aequorivita</taxon>
    </lineage>
</organism>
<dbReference type="AlphaFoldDB" id="A0A5C6YKN8"/>
<name>A0A5C6YKN8_9FLAO</name>
<proteinExistence type="predicted"/>
<keyword evidence="3" id="KW-1185">Reference proteome</keyword>
<sequence length="81" mass="8921">MIKKLLFLLLFLSFSLSPSFSATTVVTPVSHIHPVQQVVYITKTGTKYHKGTCHYLKKSKIEISKSDAKSAGYTACSVCNP</sequence>
<evidence type="ECO:0008006" key="4">
    <source>
        <dbReference type="Google" id="ProtNLM"/>
    </source>
</evidence>
<evidence type="ECO:0000313" key="2">
    <source>
        <dbReference type="EMBL" id="TXD67792.1"/>
    </source>
</evidence>
<feature type="chain" id="PRO_5022833507" description="Ada DNA repair metal-binding domain-containing protein" evidence="1">
    <location>
        <begin position="23"/>
        <end position="81"/>
    </location>
</feature>